<dbReference type="VEuPathDB" id="VectorBase:GMOY002366"/>
<evidence type="ECO:0000313" key="1">
    <source>
        <dbReference type="EnsemblMetazoa" id="GMOY002366-PA"/>
    </source>
</evidence>
<dbReference type="Proteomes" id="UP000092444">
    <property type="component" value="Unassembled WGS sequence"/>
</dbReference>
<dbReference type="EMBL" id="CCAG010014233">
    <property type="status" value="NOT_ANNOTATED_CDS"/>
    <property type="molecule type" value="Genomic_DNA"/>
</dbReference>
<reference evidence="1" key="1">
    <citation type="submission" date="2020-05" db="UniProtKB">
        <authorList>
            <consortium name="EnsemblMetazoa"/>
        </authorList>
    </citation>
    <scope>IDENTIFICATION</scope>
    <source>
        <strain evidence="1">Yale</strain>
    </source>
</reference>
<proteinExistence type="predicted"/>
<dbReference type="EnsemblMetazoa" id="GMOY002366-RA">
    <property type="protein sequence ID" value="GMOY002366-PA"/>
    <property type="gene ID" value="GMOY002366"/>
</dbReference>
<keyword evidence="2" id="KW-1185">Reference proteome</keyword>
<accession>A0A1B0FFG3</accession>
<name>A0A1B0FFG3_GLOMM</name>
<sequence>MARFIDTETCKPVLFNSQGDAQYFIAFTNDYSRFTEIYFLKQDYDAVEAIKMFATNVDICRNGQVGSVFYEFTGFGLGVQRNRASNEKT</sequence>
<evidence type="ECO:0000313" key="2">
    <source>
        <dbReference type="Proteomes" id="UP000092444"/>
    </source>
</evidence>
<dbReference type="AlphaFoldDB" id="A0A1B0FFG3"/>
<protein>
    <submittedName>
        <fullName evidence="1">Uncharacterized protein</fullName>
    </submittedName>
</protein>
<organism evidence="1 2">
    <name type="scientific">Glossina morsitans morsitans</name>
    <name type="common">Savannah tsetse fly</name>
    <dbReference type="NCBI Taxonomy" id="37546"/>
    <lineage>
        <taxon>Eukaryota</taxon>
        <taxon>Metazoa</taxon>
        <taxon>Ecdysozoa</taxon>
        <taxon>Arthropoda</taxon>
        <taxon>Hexapoda</taxon>
        <taxon>Insecta</taxon>
        <taxon>Pterygota</taxon>
        <taxon>Neoptera</taxon>
        <taxon>Endopterygota</taxon>
        <taxon>Diptera</taxon>
        <taxon>Brachycera</taxon>
        <taxon>Muscomorpha</taxon>
        <taxon>Hippoboscoidea</taxon>
        <taxon>Glossinidae</taxon>
        <taxon>Glossina</taxon>
    </lineage>
</organism>